<keyword evidence="9" id="KW-0460">Magnesium</keyword>
<dbReference type="GO" id="GO:0046654">
    <property type="term" value="P:tetrahydrofolate biosynthetic process"/>
    <property type="evidence" value="ECO:0007669"/>
    <property type="project" value="UniProtKB-UniPathway"/>
</dbReference>
<dbReference type="SUPFAM" id="SSF51717">
    <property type="entry name" value="Dihydropteroate synthetase-like"/>
    <property type="match status" value="1"/>
</dbReference>
<dbReference type="NCBIfam" id="TIGR01496">
    <property type="entry name" value="DHPS"/>
    <property type="match status" value="1"/>
</dbReference>
<evidence type="ECO:0000256" key="10">
    <source>
        <dbReference type="ARBA" id="ARBA00022909"/>
    </source>
</evidence>
<dbReference type="Proteomes" id="UP000197032">
    <property type="component" value="Unassembled WGS sequence"/>
</dbReference>
<evidence type="ECO:0000256" key="4">
    <source>
        <dbReference type="ARBA" id="ARBA00009503"/>
    </source>
</evidence>
<evidence type="ECO:0000256" key="12">
    <source>
        <dbReference type="ARBA" id="ARBA00053449"/>
    </source>
</evidence>
<dbReference type="EMBL" id="BDGJ01000063">
    <property type="protein sequence ID" value="GAW92215.1"/>
    <property type="molecule type" value="Genomic_DNA"/>
</dbReference>
<evidence type="ECO:0000256" key="8">
    <source>
        <dbReference type="ARBA" id="ARBA00022723"/>
    </source>
</evidence>
<evidence type="ECO:0000256" key="6">
    <source>
        <dbReference type="ARBA" id="ARBA00016919"/>
    </source>
</evidence>
<evidence type="ECO:0000256" key="7">
    <source>
        <dbReference type="ARBA" id="ARBA00022679"/>
    </source>
</evidence>
<protein>
    <recommendedName>
        <fullName evidence="6">Dihydropteroate synthase</fullName>
        <ecNumber evidence="5">2.5.1.15</ecNumber>
    </recommendedName>
    <alternativeName>
        <fullName evidence="11">Dihydropteroate pyrophosphorylase</fullName>
    </alternativeName>
</protein>
<sequence length="397" mass="43347">MDLSTYNVRVLRVDDLEEAKGAIKAVGADAGGIKLMSPKAVFRLVKVSDVPIKAANIIKQEMLSRGGEAALSRGAVDNSIDKTDVLLMGTLKQFEQLIYKLRMQPFGLPKLAEEIELVLKNVEPRKTSVLRCRDKSLLLGERTLIMGILNVTPDSFSDGGKYNTLEAAVERARLMVEEGADIIDLGGESTRPGASYVPAEEEMNRVLPVLERLVQELEVPISVDTYKAETARAALERGAHIINDVWGLKADPAMAEVVAEYDVPVVVMHNQKGTEYRDLMGDIVRALKESIDLAKAKGVAPDKIIIDPGIGFGKNTDQNLEVMKRLGELKSLGKPILLGTSRKSMIGNTLGLPVEERLEGTAATVAVGIMQGVDIVRVHDVKEMVRVARMTDAMIRR</sequence>
<dbReference type="InterPro" id="IPR011005">
    <property type="entry name" value="Dihydropteroate_synth-like_sf"/>
</dbReference>
<comment type="function">
    <text evidence="12">Catalyzes the condensation of para-aminobenzoate (pABA) with 6-hydroxymethyl-7,8-dihydropterin diphosphate (DHPt-PP) to form 7,8-dihydropteroate (H2Pte), the immediate precursor of folate derivatives.</text>
</comment>
<keyword evidence="7" id="KW-0808">Transferase</keyword>
<evidence type="ECO:0000259" key="13">
    <source>
        <dbReference type="PROSITE" id="PS50972"/>
    </source>
</evidence>
<dbReference type="PROSITE" id="PS00793">
    <property type="entry name" value="DHPS_2"/>
    <property type="match status" value="1"/>
</dbReference>
<keyword evidence="15" id="KW-1185">Reference proteome</keyword>
<keyword evidence="8" id="KW-0479">Metal-binding</keyword>
<dbReference type="GO" id="GO:0004156">
    <property type="term" value="F:dihydropteroate synthase activity"/>
    <property type="evidence" value="ECO:0007669"/>
    <property type="project" value="UniProtKB-EC"/>
</dbReference>
<evidence type="ECO:0000256" key="1">
    <source>
        <dbReference type="ARBA" id="ARBA00000012"/>
    </source>
</evidence>
<gene>
    <name evidence="14" type="ORF">KKC1_13730</name>
</gene>
<proteinExistence type="inferred from homology"/>
<dbReference type="FunFam" id="3.20.20.20:FF:000006">
    <property type="entry name" value="Dihydropteroate synthase"/>
    <property type="match status" value="1"/>
</dbReference>
<organism evidence="14 15">
    <name type="scientific">Calderihabitans maritimus</name>
    <dbReference type="NCBI Taxonomy" id="1246530"/>
    <lineage>
        <taxon>Bacteria</taxon>
        <taxon>Bacillati</taxon>
        <taxon>Bacillota</taxon>
        <taxon>Clostridia</taxon>
        <taxon>Neomoorellales</taxon>
        <taxon>Calderihabitantaceae</taxon>
        <taxon>Calderihabitans</taxon>
    </lineage>
</organism>
<dbReference type="EC" id="2.5.1.15" evidence="5"/>
<dbReference type="InterPro" id="IPR006390">
    <property type="entry name" value="DHP_synth_dom"/>
</dbReference>
<accession>A0A1Z5HSB5</accession>
<comment type="catalytic activity">
    <reaction evidence="1">
        <text>(7,8-dihydropterin-6-yl)methyl diphosphate + 4-aminobenzoate = 7,8-dihydropteroate + diphosphate</text>
        <dbReference type="Rhea" id="RHEA:19949"/>
        <dbReference type="ChEBI" id="CHEBI:17836"/>
        <dbReference type="ChEBI" id="CHEBI:17839"/>
        <dbReference type="ChEBI" id="CHEBI:33019"/>
        <dbReference type="ChEBI" id="CHEBI:72950"/>
        <dbReference type="EC" id="2.5.1.15"/>
    </reaction>
</comment>
<evidence type="ECO:0000313" key="15">
    <source>
        <dbReference type="Proteomes" id="UP000197032"/>
    </source>
</evidence>
<evidence type="ECO:0000256" key="9">
    <source>
        <dbReference type="ARBA" id="ARBA00022842"/>
    </source>
</evidence>
<dbReference type="OrthoDB" id="9811744at2"/>
<evidence type="ECO:0000256" key="3">
    <source>
        <dbReference type="ARBA" id="ARBA00004763"/>
    </source>
</evidence>
<dbReference type="UniPathway" id="UPA00077">
    <property type="reaction ID" value="UER00156"/>
</dbReference>
<evidence type="ECO:0000256" key="11">
    <source>
        <dbReference type="ARBA" id="ARBA00030193"/>
    </source>
</evidence>
<dbReference type="PANTHER" id="PTHR20941:SF1">
    <property type="entry name" value="FOLIC ACID SYNTHESIS PROTEIN FOL1"/>
    <property type="match status" value="1"/>
</dbReference>
<dbReference type="PROSITE" id="PS00792">
    <property type="entry name" value="DHPS_1"/>
    <property type="match status" value="1"/>
</dbReference>
<comment type="pathway">
    <text evidence="3">Cofactor biosynthesis; tetrahydrofolate biosynthesis; 7,8-dihydrofolate from 2-amino-4-hydroxy-6-hydroxymethyl-7,8-dihydropteridine diphosphate and 4-aminobenzoate: step 1/2.</text>
</comment>
<dbReference type="GO" id="GO:0046872">
    <property type="term" value="F:metal ion binding"/>
    <property type="evidence" value="ECO:0007669"/>
    <property type="project" value="UniProtKB-KW"/>
</dbReference>
<dbReference type="InterPro" id="IPR045031">
    <property type="entry name" value="DHP_synth-like"/>
</dbReference>
<dbReference type="Pfam" id="PF00809">
    <property type="entry name" value="Pterin_bind"/>
    <property type="match status" value="1"/>
</dbReference>
<keyword evidence="10" id="KW-0289">Folate biosynthesis</keyword>
<evidence type="ECO:0000313" key="14">
    <source>
        <dbReference type="EMBL" id="GAW92215.1"/>
    </source>
</evidence>
<dbReference type="GO" id="GO:0046656">
    <property type="term" value="P:folic acid biosynthetic process"/>
    <property type="evidence" value="ECO:0007669"/>
    <property type="project" value="UniProtKB-KW"/>
</dbReference>
<dbReference type="PANTHER" id="PTHR20941">
    <property type="entry name" value="FOLATE SYNTHESIS PROTEINS"/>
    <property type="match status" value="1"/>
</dbReference>
<evidence type="ECO:0000256" key="2">
    <source>
        <dbReference type="ARBA" id="ARBA00001946"/>
    </source>
</evidence>
<dbReference type="GO" id="GO:0005829">
    <property type="term" value="C:cytosol"/>
    <property type="evidence" value="ECO:0007669"/>
    <property type="project" value="TreeGrafter"/>
</dbReference>
<reference evidence="15" key="1">
    <citation type="journal article" date="2017" name="Appl. Environ. Microbiol.">
        <title>Genomic analysis of Calderihabitans maritimus KKC1, a thermophilic hydrogenogenic carboxydotrophic bacterium isolated from marine sediment.</title>
        <authorList>
            <person name="Omae K."/>
            <person name="Yoneda Y."/>
            <person name="Fukuyama Y."/>
            <person name="Yoshida T."/>
            <person name="Sako Y."/>
        </authorList>
    </citation>
    <scope>NUCLEOTIDE SEQUENCE [LARGE SCALE GENOMIC DNA]</scope>
    <source>
        <strain evidence="15">KKC1</strain>
    </source>
</reference>
<name>A0A1Z5HSB5_9FIRM</name>
<dbReference type="PROSITE" id="PS50972">
    <property type="entry name" value="PTERIN_BINDING"/>
    <property type="match status" value="1"/>
</dbReference>
<dbReference type="Gene3D" id="3.20.20.20">
    <property type="entry name" value="Dihydropteroate synthase-like"/>
    <property type="match status" value="1"/>
</dbReference>
<feature type="domain" description="Pterin-binding" evidence="13">
    <location>
        <begin position="143"/>
        <end position="389"/>
    </location>
</feature>
<dbReference type="RefSeq" id="WP_088553620.1">
    <property type="nucleotide sequence ID" value="NZ_BDGJ01000063.1"/>
</dbReference>
<evidence type="ECO:0000256" key="5">
    <source>
        <dbReference type="ARBA" id="ARBA00012458"/>
    </source>
</evidence>
<dbReference type="AlphaFoldDB" id="A0A1Z5HSB5"/>
<dbReference type="CDD" id="cd00739">
    <property type="entry name" value="DHPS"/>
    <property type="match status" value="1"/>
</dbReference>
<dbReference type="InterPro" id="IPR000489">
    <property type="entry name" value="Pterin-binding_dom"/>
</dbReference>
<comment type="caution">
    <text evidence="14">The sequence shown here is derived from an EMBL/GenBank/DDBJ whole genome shotgun (WGS) entry which is preliminary data.</text>
</comment>
<comment type="cofactor">
    <cofactor evidence="2">
        <name>Mg(2+)</name>
        <dbReference type="ChEBI" id="CHEBI:18420"/>
    </cofactor>
</comment>
<comment type="similarity">
    <text evidence="4">Belongs to the DHPS family.</text>
</comment>